<feature type="domain" description="Ty3 transposon capsid-like protein" evidence="2">
    <location>
        <begin position="324"/>
        <end position="468"/>
    </location>
</feature>
<name>A0A5N6NE03_9ASTR</name>
<gene>
    <name evidence="3" type="ORF">E3N88_23615</name>
</gene>
<evidence type="ECO:0000313" key="4">
    <source>
        <dbReference type="Proteomes" id="UP000326396"/>
    </source>
</evidence>
<dbReference type="OrthoDB" id="27073at2759"/>
<reference evidence="3 4" key="1">
    <citation type="submission" date="2019-05" db="EMBL/GenBank/DDBJ databases">
        <title>Mikania micrantha, genome provides insights into the molecular mechanism of rapid growth.</title>
        <authorList>
            <person name="Liu B."/>
        </authorList>
    </citation>
    <scope>NUCLEOTIDE SEQUENCE [LARGE SCALE GENOMIC DNA]</scope>
    <source>
        <strain evidence="3">NLD-2019</strain>
        <tissue evidence="3">Leaf</tissue>
    </source>
</reference>
<feature type="compositionally biased region" description="Basic residues" evidence="1">
    <location>
        <begin position="490"/>
        <end position="501"/>
    </location>
</feature>
<dbReference type="Proteomes" id="UP000326396">
    <property type="component" value="Linkage Group LG2"/>
</dbReference>
<organism evidence="3 4">
    <name type="scientific">Mikania micrantha</name>
    <name type="common">bitter vine</name>
    <dbReference type="NCBI Taxonomy" id="192012"/>
    <lineage>
        <taxon>Eukaryota</taxon>
        <taxon>Viridiplantae</taxon>
        <taxon>Streptophyta</taxon>
        <taxon>Embryophyta</taxon>
        <taxon>Tracheophyta</taxon>
        <taxon>Spermatophyta</taxon>
        <taxon>Magnoliopsida</taxon>
        <taxon>eudicotyledons</taxon>
        <taxon>Gunneridae</taxon>
        <taxon>Pentapetalae</taxon>
        <taxon>asterids</taxon>
        <taxon>campanulids</taxon>
        <taxon>Asterales</taxon>
        <taxon>Asteraceae</taxon>
        <taxon>Asteroideae</taxon>
        <taxon>Heliantheae alliance</taxon>
        <taxon>Eupatorieae</taxon>
        <taxon>Mikania</taxon>
    </lineage>
</organism>
<dbReference type="AlphaFoldDB" id="A0A5N6NE03"/>
<feature type="region of interest" description="Disordered" evidence="1">
    <location>
        <begin position="475"/>
        <end position="501"/>
    </location>
</feature>
<keyword evidence="4" id="KW-1185">Reference proteome</keyword>
<evidence type="ECO:0000256" key="1">
    <source>
        <dbReference type="SAM" id="MobiDB-lite"/>
    </source>
</evidence>
<feature type="region of interest" description="Disordered" evidence="1">
    <location>
        <begin position="227"/>
        <end position="273"/>
    </location>
</feature>
<protein>
    <recommendedName>
        <fullName evidence="2">Ty3 transposon capsid-like protein domain-containing protein</fullName>
    </recommendedName>
</protein>
<dbReference type="InterPro" id="IPR045358">
    <property type="entry name" value="Ty3_capsid"/>
</dbReference>
<sequence length="563" mass="62973">MCYFQILPRELIGIFLDEKLRGENKGTLEEELDGTLDKDLTAAIGEGKPAPALSESSDIQNWYTIHGMLSNGPKLEIHHKILKSTMNIRRFITKCGGFFNITEDDKILVRGENDLKFSHMLSHTFGLGPKLTVHSDVSFETYHGSYSKTALFRAKRLSILNTTVKYGMRDVQDLFDIIEMNNFTKVVFLNPKFESFQINPRYRENKQKNLWDCVKGDEQNVAEKTDSFVTSTTQDLAPHSSTPSPADSPPPPPPPLPPPPPHSTLAGPSTTPTLDPATISLVTLLSTQMTSQMKEAIPEMFLCLRNEINNTVNSSGEASGNSGEIEITLDLCSCPEHHKVRYSAGTFNKRALTWWNGQINARGREEAMAMPWENFKALLQTEFCPKNELQKLEVELSNHVMKGADHIGYTTRYHELVALVPDMVPTLENRIDRYVDGLPACIQGMVVSANPTTVESAVRLSGKLTDLMVASGVLKKEAEPNKNKAESSKKPHYHQKKKQKTIRTTRWLHLFNKLQQHHKTPTANPTLARILCVPSVNITTLQTLPASNARDMEERAIGSNTAE</sequence>
<dbReference type="Pfam" id="PF19259">
    <property type="entry name" value="Ty3_capsid"/>
    <property type="match status" value="1"/>
</dbReference>
<proteinExistence type="predicted"/>
<comment type="caution">
    <text evidence="3">The sequence shown here is derived from an EMBL/GenBank/DDBJ whole genome shotgun (WGS) entry which is preliminary data.</text>
</comment>
<feature type="compositionally biased region" description="Basic and acidic residues" evidence="1">
    <location>
        <begin position="475"/>
        <end position="489"/>
    </location>
</feature>
<accession>A0A5N6NE03</accession>
<evidence type="ECO:0000259" key="2">
    <source>
        <dbReference type="Pfam" id="PF19259"/>
    </source>
</evidence>
<evidence type="ECO:0000313" key="3">
    <source>
        <dbReference type="EMBL" id="KAD4586014.1"/>
    </source>
</evidence>
<dbReference type="SUPFAM" id="SSF101447">
    <property type="entry name" value="Formin homology 2 domain (FH2 domain)"/>
    <property type="match status" value="1"/>
</dbReference>
<dbReference type="EMBL" id="SZYD01000012">
    <property type="protein sequence ID" value="KAD4586014.1"/>
    <property type="molecule type" value="Genomic_DNA"/>
</dbReference>
<feature type="compositionally biased region" description="Pro residues" evidence="1">
    <location>
        <begin position="246"/>
        <end position="262"/>
    </location>
</feature>